<protein>
    <recommendedName>
        <fullName evidence="3">histidine kinase</fullName>
        <ecNumber evidence="3">2.7.13.3</ecNumber>
    </recommendedName>
</protein>
<dbReference type="Gene3D" id="3.40.50.2300">
    <property type="match status" value="1"/>
</dbReference>
<evidence type="ECO:0000256" key="8">
    <source>
        <dbReference type="ARBA" id="ARBA00022777"/>
    </source>
</evidence>
<evidence type="ECO:0000256" key="2">
    <source>
        <dbReference type="ARBA" id="ARBA00004651"/>
    </source>
</evidence>
<dbReference type="InterPro" id="IPR036890">
    <property type="entry name" value="HATPase_C_sf"/>
</dbReference>
<dbReference type="Pfam" id="PF02518">
    <property type="entry name" value="HATPase_c"/>
    <property type="match status" value="1"/>
</dbReference>
<dbReference type="EMBL" id="RCCI01000004">
    <property type="protein sequence ID" value="RLJ68380.1"/>
    <property type="molecule type" value="Genomic_DNA"/>
</dbReference>
<dbReference type="PROSITE" id="PS50109">
    <property type="entry name" value="HIS_KIN"/>
    <property type="match status" value="1"/>
</dbReference>
<dbReference type="InterPro" id="IPR036097">
    <property type="entry name" value="HisK_dim/P_sf"/>
</dbReference>
<keyword evidence="5 12" id="KW-0597">Phosphoprotein</keyword>
<evidence type="ECO:0000313" key="19">
    <source>
        <dbReference type="Proteomes" id="UP000268908"/>
    </source>
</evidence>
<dbReference type="SMART" id="SM00448">
    <property type="entry name" value="REC"/>
    <property type="match status" value="1"/>
</dbReference>
<feature type="domain" description="HAMP" evidence="17">
    <location>
        <begin position="196"/>
        <end position="249"/>
    </location>
</feature>
<dbReference type="Gene3D" id="1.10.287.130">
    <property type="match status" value="1"/>
</dbReference>
<evidence type="ECO:0000313" key="18">
    <source>
        <dbReference type="EMBL" id="RLJ68380.1"/>
    </source>
</evidence>
<dbReference type="FunFam" id="3.30.565.10:FF:000049">
    <property type="entry name" value="Two-component sensor histidine kinase"/>
    <property type="match status" value="1"/>
</dbReference>
<dbReference type="SUPFAM" id="SSF55874">
    <property type="entry name" value="ATPase domain of HSP90 chaperone/DNA topoisomerase II/histidine kinase"/>
    <property type="match status" value="1"/>
</dbReference>
<keyword evidence="10" id="KW-0902">Two-component regulatory system</keyword>
<feature type="transmembrane region" description="Helical" evidence="14">
    <location>
        <begin position="179"/>
        <end position="195"/>
    </location>
</feature>
<dbReference type="InterPro" id="IPR011006">
    <property type="entry name" value="CheY-like_superfamily"/>
</dbReference>
<dbReference type="Pfam" id="PF00512">
    <property type="entry name" value="HisKA"/>
    <property type="match status" value="1"/>
</dbReference>
<dbReference type="SUPFAM" id="SSF158472">
    <property type="entry name" value="HAMP domain-like"/>
    <property type="match status" value="1"/>
</dbReference>
<dbReference type="InterPro" id="IPR033463">
    <property type="entry name" value="sCache_3"/>
</dbReference>
<feature type="domain" description="Response regulatory" evidence="16">
    <location>
        <begin position="521"/>
        <end position="638"/>
    </location>
</feature>
<evidence type="ECO:0000256" key="11">
    <source>
        <dbReference type="ARBA" id="ARBA00023136"/>
    </source>
</evidence>
<dbReference type="InterPro" id="IPR004358">
    <property type="entry name" value="Sig_transdc_His_kin-like_C"/>
</dbReference>
<evidence type="ECO:0000256" key="4">
    <source>
        <dbReference type="ARBA" id="ARBA00022475"/>
    </source>
</evidence>
<dbReference type="Pfam" id="PF00672">
    <property type="entry name" value="HAMP"/>
    <property type="match status" value="1"/>
</dbReference>
<evidence type="ECO:0000256" key="10">
    <source>
        <dbReference type="ARBA" id="ARBA00023012"/>
    </source>
</evidence>
<dbReference type="SUPFAM" id="SSF52172">
    <property type="entry name" value="CheY-like"/>
    <property type="match status" value="1"/>
</dbReference>
<keyword evidence="19" id="KW-1185">Reference proteome</keyword>
<feature type="domain" description="Histidine kinase" evidence="15">
    <location>
        <begin position="282"/>
        <end position="496"/>
    </location>
</feature>
<keyword evidence="8 18" id="KW-0418">Kinase</keyword>
<evidence type="ECO:0000256" key="7">
    <source>
        <dbReference type="ARBA" id="ARBA00022692"/>
    </source>
</evidence>
<gene>
    <name evidence="18" type="ORF">DFR35_0940</name>
</gene>
<dbReference type="RefSeq" id="WP_121240285.1">
    <property type="nucleotide sequence ID" value="NZ_BHVV01000002.1"/>
</dbReference>
<comment type="caution">
    <text evidence="18">The sequence shown here is derived from an EMBL/GenBank/DDBJ whole genome shotgun (WGS) entry which is preliminary data.</text>
</comment>
<keyword evidence="13" id="KW-0175">Coiled coil</keyword>
<dbReference type="SUPFAM" id="SSF47384">
    <property type="entry name" value="Homodimeric domain of signal transducing histidine kinase"/>
    <property type="match status" value="1"/>
</dbReference>
<sequence length="642" mass="70000">MNFRPAHWLAPLLYSGRARIIAGVMLLFALMMAAVVADMLRRQQEFMEQQLAQQGAGLARTLAVSAPSWLLSNDVNGLTDLVGSLAATPNLHLAMILDTDGRVRASSDETLFNLVLDDEQSRRLLAAPPGSRQIWHDAMVDSMAEIAAGGRTIGHTRVILSALPVEAELQQITRSGGRYILIAIVLGGIVSWFVVRTLTRRLARLSDAADRIAAGQLEVEVPDDPGRDEVARLTRDFAQMALRVATAQRDLRQQIDAATAELRRRKEEAEAANAAKSRFLAAASHDLRQPMHALGLFTSRLSRMPLDHEARGVARYIETSVSALQDLLDTLLDISRIDAGLVVAKPATFLLNDLLARLQFDLAETAQRKGLRLRLRTGGNLSVHSDAVLLERILLNLLGNALRYTQRGGVLLACRRRGNRVRVEVWDTGIGIPAASQRAIFDEYVQLDNPERDRSKGLGLGLSICRRLAHLLDTSLQLRSNPGRGSVFCLDLPLAEMTEPAGEALLAMDLGRDSGGRLHGAVLIIDDDPLVLASTSGLVASWGCQTFAGPSVADAISECDRAGVRPDMAICDYRLRGLENGISSALTLRHRFGNNIPVLLISGDLSEDLQREAARNRLVLLSKPLKPARLRSLLQSLLAAEE</sequence>
<dbReference type="PROSITE" id="PS50110">
    <property type="entry name" value="RESPONSE_REGULATORY"/>
    <property type="match status" value="1"/>
</dbReference>
<dbReference type="InterPro" id="IPR003594">
    <property type="entry name" value="HATPase_dom"/>
</dbReference>
<evidence type="ECO:0000256" key="5">
    <source>
        <dbReference type="ARBA" id="ARBA00022553"/>
    </source>
</evidence>
<dbReference type="GO" id="GO:0005886">
    <property type="term" value="C:plasma membrane"/>
    <property type="evidence" value="ECO:0007669"/>
    <property type="project" value="UniProtKB-SubCell"/>
</dbReference>
<feature type="modified residue" description="4-aspartylphosphate" evidence="12">
    <location>
        <position position="572"/>
    </location>
</feature>
<dbReference type="InterPro" id="IPR001789">
    <property type="entry name" value="Sig_transdc_resp-reg_receiver"/>
</dbReference>
<feature type="coiled-coil region" evidence="13">
    <location>
        <begin position="248"/>
        <end position="275"/>
    </location>
</feature>
<keyword evidence="11 14" id="KW-0472">Membrane</keyword>
<evidence type="ECO:0000256" key="12">
    <source>
        <dbReference type="PROSITE-ProRule" id="PRU00169"/>
    </source>
</evidence>
<dbReference type="CDD" id="cd00082">
    <property type="entry name" value="HisKA"/>
    <property type="match status" value="1"/>
</dbReference>
<dbReference type="InterPro" id="IPR003660">
    <property type="entry name" value="HAMP_dom"/>
</dbReference>
<evidence type="ECO:0000256" key="6">
    <source>
        <dbReference type="ARBA" id="ARBA00022679"/>
    </source>
</evidence>
<dbReference type="PROSITE" id="PS50885">
    <property type="entry name" value="HAMP"/>
    <property type="match status" value="1"/>
</dbReference>
<keyword evidence="7 14" id="KW-0812">Transmembrane</keyword>
<dbReference type="Gene3D" id="6.10.340.10">
    <property type="match status" value="1"/>
</dbReference>
<dbReference type="PANTHER" id="PTHR43711:SF31">
    <property type="entry name" value="HISTIDINE KINASE"/>
    <property type="match status" value="1"/>
</dbReference>
<keyword evidence="4" id="KW-1003">Cell membrane</keyword>
<name>A0A497XLV8_9PROT</name>
<evidence type="ECO:0000256" key="13">
    <source>
        <dbReference type="SAM" id="Coils"/>
    </source>
</evidence>
<comment type="subcellular location">
    <subcellularLocation>
        <location evidence="2">Cell membrane</location>
        <topology evidence="2">Multi-pass membrane protein</topology>
    </subcellularLocation>
</comment>
<dbReference type="SMART" id="SM00304">
    <property type="entry name" value="HAMP"/>
    <property type="match status" value="1"/>
</dbReference>
<dbReference type="Gene3D" id="3.30.565.10">
    <property type="entry name" value="Histidine kinase-like ATPase, C-terminal domain"/>
    <property type="match status" value="1"/>
</dbReference>
<dbReference type="EC" id="2.7.13.3" evidence="3"/>
<evidence type="ECO:0000256" key="3">
    <source>
        <dbReference type="ARBA" id="ARBA00012438"/>
    </source>
</evidence>
<dbReference type="Pfam" id="PF00072">
    <property type="entry name" value="Response_reg"/>
    <property type="match status" value="1"/>
</dbReference>
<dbReference type="GO" id="GO:0000155">
    <property type="term" value="F:phosphorelay sensor kinase activity"/>
    <property type="evidence" value="ECO:0007669"/>
    <property type="project" value="InterPro"/>
</dbReference>
<evidence type="ECO:0000259" key="15">
    <source>
        <dbReference type="PROSITE" id="PS50109"/>
    </source>
</evidence>
<evidence type="ECO:0000259" key="16">
    <source>
        <dbReference type="PROSITE" id="PS50110"/>
    </source>
</evidence>
<dbReference type="CDD" id="cd06225">
    <property type="entry name" value="HAMP"/>
    <property type="match status" value="1"/>
</dbReference>
<comment type="catalytic activity">
    <reaction evidence="1">
        <text>ATP + protein L-histidine = ADP + protein N-phospho-L-histidine.</text>
        <dbReference type="EC" id="2.7.13.3"/>
    </reaction>
</comment>
<reference evidence="18 19" key="1">
    <citation type="submission" date="2018-10" db="EMBL/GenBank/DDBJ databases">
        <title>Genomic Encyclopedia of Type Strains, Phase IV (KMG-IV): sequencing the most valuable type-strain genomes for metagenomic binning, comparative biology and taxonomic classification.</title>
        <authorList>
            <person name="Goeker M."/>
        </authorList>
    </citation>
    <scope>NUCLEOTIDE SEQUENCE [LARGE SCALE GENOMIC DNA]</scope>
    <source>
        <strain evidence="18 19">DSM 26916</strain>
    </source>
</reference>
<dbReference type="Proteomes" id="UP000268908">
    <property type="component" value="Unassembled WGS sequence"/>
</dbReference>
<dbReference type="InterPro" id="IPR003661">
    <property type="entry name" value="HisK_dim/P_dom"/>
</dbReference>
<dbReference type="CDD" id="cd00156">
    <property type="entry name" value="REC"/>
    <property type="match status" value="1"/>
</dbReference>
<dbReference type="PANTHER" id="PTHR43711">
    <property type="entry name" value="TWO-COMPONENT HISTIDINE KINASE"/>
    <property type="match status" value="1"/>
</dbReference>
<dbReference type="SMART" id="SM00387">
    <property type="entry name" value="HATPase_c"/>
    <property type="match status" value="1"/>
</dbReference>
<evidence type="ECO:0000256" key="9">
    <source>
        <dbReference type="ARBA" id="ARBA00022989"/>
    </source>
</evidence>
<accession>A0A497XLV8</accession>
<keyword evidence="9 14" id="KW-1133">Transmembrane helix</keyword>
<dbReference type="PRINTS" id="PR00344">
    <property type="entry name" value="BCTRLSENSOR"/>
</dbReference>
<dbReference type="InterPro" id="IPR005467">
    <property type="entry name" value="His_kinase_dom"/>
</dbReference>
<dbReference type="OrthoDB" id="6114847at2"/>
<proteinExistence type="predicted"/>
<dbReference type="AlphaFoldDB" id="A0A497XLV8"/>
<organism evidence="18 19">
    <name type="scientific">Sulfurisoma sediminicola</name>
    <dbReference type="NCBI Taxonomy" id="1381557"/>
    <lineage>
        <taxon>Bacteria</taxon>
        <taxon>Pseudomonadati</taxon>
        <taxon>Pseudomonadota</taxon>
        <taxon>Betaproteobacteria</taxon>
        <taxon>Nitrosomonadales</taxon>
        <taxon>Sterolibacteriaceae</taxon>
        <taxon>Sulfurisoma</taxon>
    </lineage>
</organism>
<evidence type="ECO:0000256" key="14">
    <source>
        <dbReference type="SAM" id="Phobius"/>
    </source>
</evidence>
<keyword evidence="6" id="KW-0808">Transferase</keyword>
<evidence type="ECO:0000259" key="17">
    <source>
        <dbReference type="PROSITE" id="PS50885"/>
    </source>
</evidence>
<evidence type="ECO:0000256" key="1">
    <source>
        <dbReference type="ARBA" id="ARBA00000085"/>
    </source>
</evidence>
<dbReference type="Pfam" id="PF17203">
    <property type="entry name" value="sCache_3_2"/>
    <property type="match status" value="1"/>
</dbReference>
<dbReference type="SMART" id="SM00388">
    <property type="entry name" value="HisKA"/>
    <property type="match status" value="1"/>
</dbReference>
<dbReference type="InterPro" id="IPR050736">
    <property type="entry name" value="Sensor_HK_Regulatory"/>
</dbReference>
<feature type="transmembrane region" description="Helical" evidence="14">
    <location>
        <begin position="20"/>
        <end position="40"/>
    </location>
</feature>